<dbReference type="GO" id="GO:0004035">
    <property type="term" value="F:alkaline phosphatase activity"/>
    <property type="evidence" value="ECO:0007669"/>
    <property type="project" value="UniProtKB-EC"/>
</dbReference>
<dbReference type="RefSeq" id="WP_069477193.1">
    <property type="nucleotide sequence ID" value="NZ_CP017111.1"/>
</dbReference>
<keyword evidence="1" id="KW-0732">Signal</keyword>
<evidence type="ECO:0000313" key="3">
    <source>
        <dbReference type="Proteomes" id="UP000094609"/>
    </source>
</evidence>
<dbReference type="Proteomes" id="UP000094609">
    <property type="component" value="Chromosome"/>
</dbReference>
<keyword evidence="2" id="KW-0378">Hydrolase</keyword>
<accession>A0A1D7TGW3</accession>
<reference evidence="3" key="1">
    <citation type="submission" date="2016-08" db="EMBL/GenBank/DDBJ databases">
        <title>Complete genome sequence of the organohalide-respiring Epsilonproteobacterium Sulfurospirillum halorespirans.</title>
        <authorList>
            <person name="Goris T."/>
            <person name="Zimmermann J."/>
            <person name="Schenz B."/>
            <person name="Lemos M."/>
            <person name="Hackermueller J."/>
            <person name="Diekert G."/>
        </authorList>
    </citation>
    <scope>NUCLEOTIDE SEQUENCE [LARGE SCALE GENOMIC DNA]</scope>
    <source>
        <strain>DSM 13726</strain>
        <strain evidence="3">PCE-M2</strain>
    </source>
</reference>
<sequence>MKSLKTLCVSLSLVASSLCAGSVVEFIGMDAPSTPEKMAKAYSEAKVIIHTANGGKIERALSYETLFGVKDKVGTSKNPAGQLYSMSMKPLMDPFGKPLIAETPDSNSLLNVNGSLYLVTHYEYDWILSDGSSAEKSETWYERAPMSMTLTTIKQDAKNGKLKAFDQYPIDFSKVGGIWIPCAGSQTPWNTHLGSEEDYDLYFTAASGKEYKKAQKGLKAMSELYFEGKQQAKAYDYGYITEVAVKENSKTNVTKHYAMGRGTWEMAKIMSDEKTAFFGDDGAQVGLYMYVGDGAKDLDNGTLYAAIWSQTNEDGAKDGGQAKLSWIKLGHASSEEVSRWKEKLTFNDIFEAYAPAEFDPKKHEGFKAVKAGHSEIEYLKLKPNMERAAAFLETRRYAAYLGATTEFNKMEGVAFNKEDKKLYIAMSYIEKGMAKDASFAKDDIKVAKNRCGGTYEVGLASNIKDSKGELIASDFVPTNMSVPSALLGEEIATDALGNTCAVDKIANTDNLFYSSRARTLFIGEDSGTHVNNFVWAYNVDTKKLSRILSTPAGAESTGLQVVENMNGFAYIMSNAQHQGDFIKTMDKDLQSKVAPKIDKFQAPVGYIYGIPGL</sequence>
<evidence type="ECO:0000256" key="1">
    <source>
        <dbReference type="SAM" id="SignalP"/>
    </source>
</evidence>
<dbReference type="AlphaFoldDB" id="A0A1D7TGW3"/>
<feature type="chain" id="PRO_5009099364" evidence="1">
    <location>
        <begin position="21"/>
        <end position="613"/>
    </location>
</feature>
<dbReference type="STRING" id="1193502.SHALO_0441"/>
<dbReference type="PATRIC" id="fig|1193502.14.peg.454"/>
<dbReference type="InterPro" id="IPR008557">
    <property type="entry name" value="PhoX"/>
</dbReference>
<gene>
    <name evidence="2" type="ORF">SHALO_0441</name>
</gene>
<dbReference type="KEGG" id="shal:SHALO_0441"/>
<dbReference type="Pfam" id="PF05787">
    <property type="entry name" value="PhoX"/>
    <property type="match status" value="1"/>
</dbReference>
<dbReference type="PANTHER" id="PTHR35399:SF2">
    <property type="entry name" value="DUF839 DOMAIN-CONTAINING PROTEIN"/>
    <property type="match status" value="1"/>
</dbReference>
<proteinExistence type="predicted"/>
<name>A0A1D7TGW3_9BACT</name>
<dbReference type="EC" id="3.1.3.1" evidence="2"/>
<feature type="signal peptide" evidence="1">
    <location>
        <begin position="1"/>
        <end position="20"/>
    </location>
</feature>
<dbReference type="EMBL" id="CP017111">
    <property type="protein sequence ID" value="AOO64237.1"/>
    <property type="molecule type" value="Genomic_DNA"/>
</dbReference>
<organism evidence="2 3">
    <name type="scientific">Sulfurospirillum halorespirans DSM 13726</name>
    <dbReference type="NCBI Taxonomy" id="1193502"/>
    <lineage>
        <taxon>Bacteria</taxon>
        <taxon>Pseudomonadati</taxon>
        <taxon>Campylobacterota</taxon>
        <taxon>Epsilonproteobacteria</taxon>
        <taxon>Campylobacterales</taxon>
        <taxon>Sulfurospirillaceae</taxon>
        <taxon>Sulfurospirillum</taxon>
    </lineage>
</organism>
<dbReference type="PANTHER" id="PTHR35399">
    <property type="entry name" value="SLR8030 PROTEIN"/>
    <property type="match status" value="1"/>
</dbReference>
<protein>
    <submittedName>
        <fullName evidence="2">Putative phosphatase</fullName>
        <ecNumber evidence="2">3.1.3.1</ecNumber>
    </submittedName>
</protein>
<keyword evidence="3" id="KW-1185">Reference proteome</keyword>
<evidence type="ECO:0000313" key="2">
    <source>
        <dbReference type="EMBL" id="AOO64237.1"/>
    </source>
</evidence>